<comment type="similarity">
    <text evidence="5">Belongs to the CheB family.</text>
</comment>
<evidence type="ECO:0000313" key="10">
    <source>
        <dbReference type="EMBL" id="HGI30003.1"/>
    </source>
</evidence>
<comment type="PTM">
    <text evidence="5">Phosphorylated by CheA. Phosphorylation of the N-terminal regulatory domain activates the methylesterase activity.</text>
</comment>
<reference evidence="10" key="1">
    <citation type="journal article" date="2020" name="mSystems">
        <title>Genome- and Community-Level Interaction Insights into Carbon Utilization and Element Cycling Functions of Hydrothermarchaeota in Hydrothermal Sediment.</title>
        <authorList>
            <person name="Zhou Z."/>
            <person name="Liu Y."/>
            <person name="Xu W."/>
            <person name="Pan J."/>
            <person name="Luo Z.H."/>
            <person name="Li M."/>
        </authorList>
    </citation>
    <scope>NUCLEOTIDE SEQUENCE [LARGE SCALE GENOMIC DNA]</scope>
    <source>
        <strain evidence="10">SpSt-747</strain>
    </source>
</reference>
<dbReference type="EC" id="3.5.1.44" evidence="5"/>
<dbReference type="GO" id="GO:0005737">
    <property type="term" value="C:cytoplasm"/>
    <property type="evidence" value="ECO:0007669"/>
    <property type="project" value="UniProtKB-SubCell"/>
</dbReference>
<evidence type="ECO:0000256" key="5">
    <source>
        <dbReference type="HAMAP-Rule" id="MF_00099"/>
    </source>
</evidence>
<dbReference type="PIRSF" id="PIRSF000876">
    <property type="entry name" value="RR_chemtxs_CheB"/>
    <property type="match status" value="1"/>
</dbReference>
<dbReference type="PANTHER" id="PTHR42872:SF6">
    <property type="entry name" value="PROTEIN-GLUTAMATE METHYLESTERASE_PROTEIN-GLUTAMINE GLUTAMINASE"/>
    <property type="match status" value="1"/>
</dbReference>
<comment type="caution">
    <text evidence="10">The sequence shown here is derived from an EMBL/GenBank/DDBJ whole genome shotgun (WGS) entry which is preliminary data.</text>
</comment>
<dbReference type="SMART" id="SM00448">
    <property type="entry name" value="REC"/>
    <property type="match status" value="1"/>
</dbReference>
<comment type="domain">
    <text evidence="5">Contains a C-terminal catalytic domain, and an N-terminal region which modulates catalytic activity.</text>
</comment>
<dbReference type="GO" id="GO:0008984">
    <property type="term" value="F:protein-glutamate methylesterase activity"/>
    <property type="evidence" value="ECO:0007669"/>
    <property type="project" value="UniProtKB-UniRule"/>
</dbReference>
<evidence type="ECO:0000256" key="1">
    <source>
        <dbReference type="ARBA" id="ARBA00022490"/>
    </source>
</evidence>
<dbReference type="InterPro" id="IPR035909">
    <property type="entry name" value="CheB_C"/>
</dbReference>
<evidence type="ECO:0000256" key="7">
    <source>
        <dbReference type="PROSITE-ProRule" id="PRU00169"/>
    </source>
</evidence>
<comment type="function">
    <text evidence="5">Involved in chemotaxis. Part of a chemotaxis signal transduction system that modulates chemotaxis in response to various stimuli. Catalyzes the demethylation of specific methylglutamate residues introduced into the chemoreceptors (methyl-accepting chemotaxis proteins or MCP) by CheR. Also mediates the irreversible deamidation of specific glutamine residues to glutamic acid.</text>
</comment>
<protein>
    <recommendedName>
        <fullName evidence="5">Protein-glutamate methylesterase/protein-glutamine glutaminase</fullName>
        <ecNumber evidence="5">3.1.1.61</ecNumber>
        <ecNumber evidence="5">3.5.1.44</ecNumber>
    </recommendedName>
</protein>
<organism evidence="10">
    <name type="scientific">Candidatus Caldatribacterium californiense</name>
    <dbReference type="NCBI Taxonomy" id="1454726"/>
    <lineage>
        <taxon>Bacteria</taxon>
        <taxon>Pseudomonadati</taxon>
        <taxon>Atribacterota</taxon>
        <taxon>Atribacteria</taxon>
        <taxon>Atribacterales</taxon>
        <taxon>Candidatus Caldatribacteriaceae</taxon>
        <taxon>Candidatus Caldatribacterium</taxon>
    </lineage>
</organism>
<sequence>MKPVRVMVVDDSVFMRRMVKDLLETDPEIEVVALARDGMEALEMLPAASPDVVLLDVEMPRMDGLEFLRRVLPERPLRVIMLSALTQEGSEVTMQALELGALDFIPKPSGAISLDIDRKKEEIIQKVKAVSTISLERVREGVVHTGKLRKRVHEKEVQRESQRVVFVASSTGGPKALQILMQGLSPLRRSGMVLVQHMPPGFTKSLADRLSDLAPFPVREAQGGEAILVNHAFLAPGGKHLVVDGDRHLVLDDRPPLKGLKPCADISLSSLVEVFGDRVLAVILTGMGKDGLEGCRKLKARGGAVIAQDEKTSLIFGMPRAVIEEGLADLVLPIEEIGRAIVDWDRHGDHTE</sequence>
<keyword evidence="5 7" id="KW-0597">Phosphoprotein</keyword>
<dbReference type="InterPro" id="IPR011006">
    <property type="entry name" value="CheY-like_superfamily"/>
</dbReference>
<dbReference type="EC" id="3.1.1.61" evidence="5"/>
<dbReference type="Pfam" id="PF01339">
    <property type="entry name" value="CheB_methylest"/>
    <property type="match status" value="1"/>
</dbReference>
<name>A0A7V3YF97_9BACT</name>
<dbReference type="GO" id="GO:0050568">
    <property type="term" value="F:protein-glutamine glutaminase activity"/>
    <property type="evidence" value="ECO:0007669"/>
    <property type="project" value="UniProtKB-UniRule"/>
</dbReference>
<dbReference type="Pfam" id="PF00072">
    <property type="entry name" value="Response_reg"/>
    <property type="match status" value="1"/>
</dbReference>
<evidence type="ECO:0000256" key="6">
    <source>
        <dbReference type="PROSITE-ProRule" id="PRU00050"/>
    </source>
</evidence>
<accession>A0A7V3YF97</accession>
<gene>
    <name evidence="5" type="primary">cheB</name>
    <name evidence="10" type="ORF">ENV30_01630</name>
</gene>
<feature type="active site" evidence="5 6">
    <location>
        <position position="170"/>
    </location>
</feature>
<comment type="subcellular location">
    <subcellularLocation>
        <location evidence="5">Cytoplasm</location>
    </subcellularLocation>
</comment>
<comment type="catalytic activity">
    <reaction evidence="5">
        <text>L-glutaminyl-[protein] + H2O = L-glutamyl-[protein] + NH4(+)</text>
        <dbReference type="Rhea" id="RHEA:16441"/>
        <dbReference type="Rhea" id="RHEA-COMP:10207"/>
        <dbReference type="Rhea" id="RHEA-COMP:10208"/>
        <dbReference type="ChEBI" id="CHEBI:15377"/>
        <dbReference type="ChEBI" id="CHEBI:28938"/>
        <dbReference type="ChEBI" id="CHEBI:29973"/>
        <dbReference type="ChEBI" id="CHEBI:30011"/>
        <dbReference type="EC" id="3.5.1.44"/>
    </reaction>
</comment>
<dbReference type="AlphaFoldDB" id="A0A7V3YF97"/>
<dbReference type="Gene3D" id="3.40.50.2300">
    <property type="match status" value="1"/>
</dbReference>
<evidence type="ECO:0000256" key="2">
    <source>
        <dbReference type="ARBA" id="ARBA00022500"/>
    </source>
</evidence>
<dbReference type="EMBL" id="DTFV01000032">
    <property type="protein sequence ID" value="HGI30003.1"/>
    <property type="molecule type" value="Genomic_DNA"/>
</dbReference>
<comment type="catalytic activity">
    <reaction evidence="4 5">
        <text>[protein]-L-glutamate 5-O-methyl ester + H2O = L-glutamyl-[protein] + methanol + H(+)</text>
        <dbReference type="Rhea" id="RHEA:23236"/>
        <dbReference type="Rhea" id="RHEA-COMP:10208"/>
        <dbReference type="Rhea" id="RHEA-COMP:10311"/>
        <dbReference type="ChEBI" id="CHEBI:15377"/>
        <dbReference type="ChEBI" id="CHEBI:15378"/>
        <dbReference type="ChEBI" id="CHEBI:17790"/>
        <dbReference type="ChEBI" id="CHEBI:29973"/>
        <dbReference type="ChEBI" id="CHEBI:82795"/>
        <dbReference type="EC" id="3.1.1.61"/>
    </reaction>
</comment>
<dbReference type="PROSITE" id="PS50122">
    <property type="entry name" value="CHEB"/>
    <property type="match status" value="1"/>
</dbReference>
<dbReference type="InterPro" id="IPR000673">
    <property type="entry name" value="Sig_transdc_resp-reg_Me-estase"/>
</dbReference>
<dbReference type="HAMAP" id="MF_00099">
    <property type="entry name" value="CheB_chemtxs"/>
    <property type="match status" value="1"/>
</dbReference>
<dbReference type="Gene3D" id="3.40.50.180">
    <property type="entry name" value="Methylesterase CheB, C-terminal domain"/>
    <property type="match status" value="1"/>
</dbReference>
<evidence type="ECO:0000259" key="9">
    <source>
        <dbReference type="PROSITE" id="PS50122"/>
    </source>
</evidence>
<feature type="modified residue" description="4-aspartylphosphate" evidence="5 7">
    <location>
        <position position="56"/>
    </location>
</feature>
<dbReference type="InterPro" id="IPR008248">
    <property type="entry name" value="CheB-like"/>
</dbReference>
<dbReference type="PROSITE" id="PS50110">
    <property type="entry name" value="RESPONSE_REGULATORY"/>
    <property type="match status" value="1"/>
</dbReference>
<dbReference type="SUPFAM" id="SSF52738">
    <property type="entry name" value="Methylesterase CheB, C-terminal domain"/>
    <property type="match status" value="1"/>
</dbReference>
<feature type="active site" evidence="5 6">
    <location>
        <position position="197"/>
    </location>
</feature>
<feature type="domain" description="CheB-type methylesterase" evidence="9">
    <location>
        <begin position="158"/>
        <end position="348"/>
    </location>
</feature>
<dbReference type="CDD" id="cd16432">
    <property type="entry name" value="CheB_Rec"/>
    <property type="match status" value="1"/>
</dbReference>
<keyword evidence="1 5" id="KW-0963">Cytoplasm</keyword>
<dbReference type="SUPFAM" id="SSF52172">
    <property type="entry name" value="CheY-like"/>
    <property type="match status" value="1"/>
</dbReference>
<dbReference type="GO" id="GO:0006935">
    <property type="term" value="P:chemotaxis"/>
    <property type="evidence" value="ECO:0007669"/>
    <property type="project" value="UniProtKB-UniRule"/>
</dbReference>
<evidence type="ECO:0000256" key="3">
    <source>
        <dbReference type="ARBA" id="ARBA00022801"/>
    </source>
</evidence>
<keyword evidence="3 5" id="KW-0378">Hydrolase</keyword>
<keyword evidence="2 5" id="KW-0145">Chemotaxis</keyword>
<feature type="domain" description="Response regulatory" evidence="8">
    <location>
        <begin position="5"/>
        <end position="122"/>
    </location>
</feature>
<dbReference type="InterPro" id="IPR001789">
    <property type="entry name" value="Sig_transdc_resp-reg_receiver"/>
</dbReference>
<evidence type="ECO:0000256" key="4">
    <source>
        <dbReference type="ARBA" id="ARBA00048267"/>
    </source>
</evidence>
<feature type="active site" evidence="5 6">
    <location>
        <position position="290"/>
    </location>
</feature>
<proteinExistence type="inferred from homology"/>
<evidence type="ECO:0000259" key="8">
    <source>
        <dbReference type="PROSITE" id="PS50110"/>
    </source>
</evidence>
<dbReference type="NCBIfam" id="NF001965">
    <property type="entry name" value="PRK00742.1"/>
    <property type="match status" value="1"/>
</dbReference>
<dbReference type="PANTHER" id="PTHR42872">
    <property type="entry name" value="PROTEIN-GLUTAMATE METHYLESTERASE/PROTEIN-GLUTAMINE GLUTAMINASE"/>
    <property type="match status" value="1"/>
</dbReference>
<dbReference type="CDD" id="cd17541">
    <property type="entry name" value="REC_CheB-like"/>
    <property type="match status" value="1"/>
</dbReference>
<dbReference type="GO" id="GO:0000156">
    <property type="term" value="F:phosphorelay response regulator activity"/>
    <property type="evidence" value="ECO:0007669"/>
    <property type="project" value="InterPro"/>
</dbReference>